<evidence type="ECO:0000256" key="4">
    <source>
        <dbReference type="ARBA" id="ARBA00022842"/>
    </source>
</evidence>
<dbReference type="InterPro" id="IPR008949">
    <property type="entry name" value="Isoprenoid_synthase_dom_sf"/>
</dbReference>
<keyword evidence="5" id="KW-0472">Membrane</keyword>
<keyword evidence="3" id="KW-0479">Metal-binding</keyword>
<evidence type="ECO:0000256" key="3">
    <source>
        <dbReference type="ARBA" id="ARBA00022723"/>
    </source>
</evidence>
<dbReference type="GO" id="GO:0004161">
    <property type="term" value="F:dimethylallyltranstransferase activity"/>
    <property type="evidence" value="ECO:0007669"/>
    <property type="project" value="TreeGrafter"/>
</dbReference>
<dbReference type="GO" id="GO:0046165">
    <property type="term" value="P:alcohol biosynthetic process"/>
    <property type="evidence" value="ECO:0007669"/>
    <property type="project" value="UniProtKB-ARBA"/>
</dbReference>
<evidence type="ECO:0000256" key="2">
    <source>
        <dbReference type="ARBA" id="ARBA00022679"/>
    </source>
</evidence>
<evidence type="ECO:0000256" key="1">
    <source>
        <dbReference type="ARBA" id="ARBA00001946"/>
    </source>
</evidence>
<keyword evidence="5" id="KW-0812">Transmembrane</keyword>
<dbReference type="STRING" id="490622.A0A395NUI3"/>
<dbReference type="OrthoDB" id="10257492at2759"/>
<dbReference type="AlphaFoldDB" id="A0A395NUI3"/>
<reference evidence="6 7" key="1">
    <citation type="journal article" date="2018" name="PLoS Pathog.">
        <title>Evolution of structural diversity of trichothecenes, a family of toxins produced by plant pathogenic and entomopathogenic fungi.</title>
        <authorList>
            <person name="Proctor R.H."/>
            <person name="McCormick S.P."/>
            <person name="Kim H.S."/>
            <person name="Cardoza R.E."/>
            <person name="Stanley A.M."/>
            <person name="Lindo L."/>
            <person name="Kelly A."/>
            <person name="Brown D.W."/>
            <person name="Lee T."/>
            <person name="Vaughan M.M."/>
            <person name="Alexander N.J."/>
            <person name="Busman M."/>
            <person name="Gutierrez S."/>
        </authorList>
    </citation>
    <scope>NUCLEOTIDE SEQUENCE [LARGE SCALE GENOMIC DNA]</scope>
    <source>
        <strain evidence="6 7">IBT 40837</strain>
    </source>
</reference>
<proteinExistence type="predicted"/>
<dbReference type="GO" id="GO:0046872">
    <property type="term" value="F:metal ion binding"/>
    <property type="evidence" value="ECO:0007669"/>
    <property type="project" value="UniProtKB-KW"/>
</dbReference>
<dbReference type="GO" id="GO:0045337">
    <property type="term" value="P:farnesyl diphosphate biosynthetic process"/>
    <property type="evidence" value="ECO:0007669"/>
    <property type="project" value="TreeGrafter"/>
</dbReference>
<comment type="cofactor">
    <cofactor evidence="1">
        <name>Mg(2+)</name>
        <dbReference type="ChEBI" id="CHEBI:18420"/>
    </cofactor>
</comment>
<evidence type="ECO:0000313" key="6">
    <source>
        <dbReference type="EMBL" id="RFU79487.1"/>
    </source>
</evidence>
<dbReference type="CDD" id="cd00867">
    <property type="entry name" value="Trans_IPPS"/>
    <property type="match status" value="1"/>
</dbReference>
<dbReference type="SUPFAM" id="SSF48576">
    <property type="entry name" value="Terpenoid synthases"/>
    <property type="match status" value="1"/>
</dbReference>
<dbReference type="InterPro" id="IPR039702">
    <property type="entry name" value="FPS1-like"/>
</dbReference>
<dbReference type="EMBL" id="PXOA01000155">
    <property type="protein sequence ID" value="RFU79487.1"/>
    <property type="molecule type" value="Genomic_DNA"/>
</dbReference>
<protein>
    <submittedName>
        <fullName evidence="6">Farnesyl pyrophosphate synthase</fullName>
    </submittedName>
</protein>
<evidence type="ECO:0000256" key="5">
    <source>
        <dbReference type="SAM" id="Phobius"/>
    </source>
</evidence>
<comment type="caution">
    <text evidence="6">The sequence shown here is derived from an EMBL/GenBank/DDBJ whole genome shotgun (WGS) entry which is preliminary data.</text>
</comment>
<dbReference type="Pfam" id="PF00348">
    <property type="entry name" value="polyprenyl_synt"/>
    <property type="match status" value="1"/>
</dbReference>
<feature type="transmembrane region" description="Helical" evidence="5">
    <location>
        <begin position="12"/>
        <end position="29"/>
    </location>
</feature>
<name>A0A395NUI3_TRIAR</name>
<keyword evidence="2" id="KW-0808">Transferase</keyword>
<dbReference type="GO" id="GO:0005737">
    <property type="term" value="C:cytoplasm"/>
    <property type="evidence" value="ECO:0007669"/>
    <property type="project" value="TreeGrafter"/>
</dbReference>
<dbReference type="Proteomes" id="UP000266272">
    <property type="component" value="Unassembled WGS sequence"/>
</dbReference>
<dbReference type="InterPro" id="IPR000092">
    <property type="entry name" value="Polyprenyl_synt"/>
</dbReference>
<sequence>MKNYEFIITHKGGHFFGMGALVALLYLGLGTAKNKTQLQDIAIAFGKYAQVQDDFLDAFEDPAILGKVGTDIQEGKCTWLDIKALERCTPGQRKLPEENYGVEDEGKVEKVKALYRESCLDQVFSEYEAIALRELRTMVEKLDETEGLTRASLRNLPVKNVKLGSQRMTIQEIGTE</sequence>
<evidence type="ECO:0000313" key="7">
    <source>
        <dbReference type="Proteomes" id="UP000266272"/>
    </source>
</evidence>
<dbReference type="Gene3D" id="1.10.600.10">
    <property type="entry name" value="Farnesyl Diphosphate Synthase"/>
    <property type="match status" value="1"/>
</dbReference>
<dbReference type="PANTHER" id="PTHR11525:SF0">
    <property type="entry name" value="FARNESYL PYROPHOSPHATE SYNTHASE"/>
    <property type="match status" value="1"/>
</dbReference>
<dbReference type="GO" id="GO:0004337">
    <property type="term" value="F:(2E,6E)-farnesyl diphosphate synthase activity"/>
    <property type="evidence" value="ECO:0007669"/>
    <property type="project" value="TreeGrafter"/>
</dbReference>
<dbReference type="PANTHER" id="PTHR11525">
    <property type="entry name" value="FARNESYL-PYROPHOSPHATE SYNTHETASE"/>
    <property type="match status" value="1"/>
</dbReference>
<organism evidence="6 7">
    <name type="scientific">Trichoderma arundinaceum</name>
    <dbReference type="NCBI Taxonomy" id="490622"/>
    <lineage>
        <taxon>Eukaryota</taxon>
        <taxon>Fungi</taxon>
        <taxon>Dikarya</taxon>
        <taxon>Ascomycota</taxon>
        <taxon>Pezizomycotina</taxon>
        <taxon>Sordariomycetes</taxon>
        <taxon>Hypocreomycetidae</taxon>
        <taxon>Hypocreales</taxon>
        <taxon>Hypocreaceae</taxon>
        <taxon>Trichoderma</taxon>
    </lineage>
</organism>
<keyword evidence="5" id="KW-1133">Transmembrane helix</keyword>
<keyword evidence="7" id="KW-1185">Reference proteome</keyword>
<gene>
    <name evidence="6" type="ORF">TARUN_2753</name>
</gene>
<keyword evidence="4" id="KW-0460">Magnesium</keyword>
<dbReference type="GO" id="GO:0043386">
    <property type="term" value="P:mycotoxin biosynthetic process"/>
    <property type="evidence" value="ECO:0007669"/>
    <property type="project" value="UniProtKB-ARBA"/>
</dbReference>
<accession>A0A395NUI3</accession>